<dbReference type="PANTHER" id="PTHR34543:SF1">
    <property type="entry name" value="PROTEIN ABA DEFICIENT 4, CHLOROPLASTIC"/>
    <property type="match status" value="1"/>
</dbReference>
<accession>A0A1Q9EFG2</accession>
<comment type="caution">
    <text evidence="2">The sequence shown here is derived from an EMBL/GenBank/DDBJ whole genome shotgun (WGS) entry which is preliminary data.</text>
</comment>
<proteinExistence type="predicted"/>
<reference evidence="2 3" key="1">
    <citation type="submission" date="2016-02" db="EMBL/GenBank/DDBJ databases">
        <title>Genome analysis of coral dinoflagellate symbionts highlights evolutionary adaptations to a symbiotic lifestyle.</title>
        <authorList>
            <person name="Aranda M."/>
            <person name="Li Y."/>
            <person name="Liew Y.J."/>
            <person name="Baumgarten S."/>
            <person name="Simakov O."/>
            <person name="Wilson M."/>
            <person name="Piel J."/>
            <person name="Ashoor H."/>
            <person name="Bougouffa S."/>
            <person name="Bajic V.B."/>
            <person name="Ryu T."/>
            <person name="Ravasi T."/>
            <person name="Bayer T."/>
            <person name="Micklem G."/>
            <person name="Kim H."/>
            <person name="Bhak J."/>
            <person name="Lajeunesse T.C."/>
            <person name="Voolstra C.R."/>
        </authorList>
    </citation>
    <scope>NUCLEOTIDE SEQUENCE [LARGE SCALE GENOMIC DNA]</scope>
    <source>
        <strain evidence="2 3">CCMP2467</strain>
    </source>
</reference>
<dbReference type="OrthoDB" id="420266at2759"/>
<dbReference type="InterPro" id="IPR025461">
    <property type="entry name" value="ABA4-like"/>
</dbReference>
<evidence type="ECO:0000313" key="3">
    <source>
        <dbReference type="Proteomes" id="UP000186817"/>
    </source>
</evidence>
<dbReference type="AlphaFoldDB" id="A0A1Q9EFG2"/>
<feature type="transmembrane region" description="Helical" evidence="1">
    <location>
        <begin position="118"/>
        <end position="137"/>
    </location>
</feature>
<dbReference type="OMA" id="AVHIFIV"/>
<evidence type="ECO:0000313" key="2">
    <source>
        <dbReference type="EMBL" id="OLQ06170.1"/>
    </source>
</evidence>
<gene>
    <name evidence="2" type="ORF">AK812_SmicGene10566</name>
</gene>
<feature type="transmembrane region" description="Helical" evidence="1">
    <location>
        <begin position="186"/>
        <end position="202"/>
    </location>
</feature>
<keyword evidence="3" id="KW-1185">Reference proteome</keyword>
<keyword evidence="1" id="KW-0812">Transmembrane</keyword>
<organism evidence="2 3">
    <name type="scientific">Symbiodinium microadriaticum</name>
    <name type="common">Dinoflagellate</name>
    <name type="synonym">Zooxanthella microadriatica</name>
    <dbReference type="NCBI Taxonomy" id="2951"/>
    <lineage>
        <taxon>Eukaryota</taxon>
        <taxon>Sar</taxon>
        <taxon>Alveolata</taxon>
        <taxon>Dinophyceae</taxon>
        <taxon>Suessiales</taxon>
        <taxon>Symbiodiniaceae</taxon>
        <taxon>Symbiodinium</taxon>
    </lineage>
</organism>
<keyword evidence="1" id="KW-0472">Membrane</keyword>
<protein>
    <submittedName>
        <fullName evidence="2">Uncharacterized protein</fullName>
    </submittedName>
</protein>
<feature type="transmembrane region" description="Helical" evidence="1">
    <location>
        <begin position="214"/>
        <end position="237"/>
    </location>
</feature>
<name>A0A1Q9EFG2_SYMMI</name>
<dbReference type="PANTHER" id="PTHR34543">
    <property type="entry name" value="PROTEIN ABA DEFICIENT 4, CHLOROPLASTIC"/>
    <property type="match status" value="1"/>
</dbReference>
<sequence>MGKTGRWLLPCFALASLIIVVWHVLPVPSSATPGSARVPEETFVAVSPPRFRHARSRAAVPPTSRSALPEVSLVLADLQPTPTVVSSAFNVITFLPQYLWLLMVLAPNWSVTRKIMEPLWPVLLFAAVHIFIVLNVASVNSDNLSDFTELAKVFDPRVSTNLFGDFSPQAAMMNLMQSPGFVSEEWAHVLAWDLFVGRWIYLDGLRRGIFTSHSVLFCNLIGPPGLLMHAITCFVVGKGLPKEEGLEDPK</sequence>
<keyword evidence="1" id="KW-1133">Transmembrane helix</keyword>
<feature type="transmembrane region" description="Helical" evidence="1">
    <location>
        <begin position="84"/>
        <end position="106"/>
    </location>
</feature>
<evidence type="ECO:0000256" key="1">
    <source>
        <dbReference type="SAM" id="Phobius"/>
    </source>
</evidence>
<feature type="transmembrane region" description="Helical" evidence="1">
    <location>
        <begin position="7"/>
        <end position="25"/>
    </location>
</feature>
<dbReference type="EMBL" id="LSRX01000165">
    <property type="protein sequence ID" value="OLQ06170.1"/>
    <property type="molecule type" value="Genomic_DNA"/>
</dbReference>
<dbReference type="Pfam" id="PF14108">
    <property type="entry name" value="ABA4-like"/>
    <property type="match status" value="1"/>
</dbReference>
<dbReference type="Proteomes" id="UP000186817">
    <property type="component" value="Unassembled WGS sequence"/>
</dbReference>